<dbReference type="Pfam" id="PF03478">
    <property type="entry name" value="Beta-prop_KIB1-4"/>
    <property type="match status" value="1"/>
</dbReference>
<protein>
    <recommendedName>
        <fullName evidence="1">KIB1-4 beta-propeller domain-containing protein</fullName>
    </recommendedName>
</protein>
<proteinExistence type="predicted"/>
<accession>A0AAV0P0V6</accession>
<evidence type="ECO:0000313" key="2">
    <source>
        <dbReference type="EMBL" id="CAI0464639.1"/>
    </source>
</evidence>
<comment type="caution">
    <text evidence="2">The sequence shown here is derived from an EMBL/GenBank/DDBJ whole genome shotgun (WGS) entry which is preliminary data.</text>
</comment>
<keyword evidence="3" id="KW-1185">Reference proteome</keyword>
<reference evidence="2" key="1">
    <citation type="submission" date="2022-08" db="EMBL/GenBank/DDBJ databases">
        <authorList>
            <person name="Gutierrez-Valencia J."/>
        </authorList>
    </citation>
    <scope>NUCLEOTIDE SEQUENCE</scope>
</reference>
<dbReference type="EMBL" id="CAMGYJ010000008">
    <property type="protein sequence ID" value="CAI0464639.1"/>
    <property type="molecule type" value="Genomic_DNA"/>
</dbReference>
<dbReference type="Proteomes" id="UP001154282">
    <property type="component" value="Unassembled WGS sequence"/>
</dbReference>
<dbReference type="PANTHER" id="PTHR33127:SF5">
    <property type="entry name" value="TRANSMEMBRANE PROTEIN"/>
    <property type="match status" value="1"/>
</dbReference>
<dbReference type="PANTHER" id="PTHR33127">
    <property type="entry name" value="TRANSMEMBRANE PROTEIN"/>
    <property type="match status" value="1"/>
</dbReference>
<sequence length="352" mass="40636">MPNTKQQQLQLHIDKDSKYPFLLRFCRRQDQTSSIYKLYSSTSNEWYFVDAPPELDQTLIHSSNYGWLLLSRGDKLFFFHPSTGNIIYLPDLRPFSDHNRISFSAPPTSPDCVVFGLADASWSESYVPIAVLRRGESFWTYKGFPNKTRLNHFNRKRNKASNKRRGLRIRKTLCNLRPIPCNADFKWSNSASAPVFHNGAFYCLDQCGRLGVFRPGDKNNKKKKEEKTWRLLDTRHSAFTSHVRNEGYLLRSRKGELMSIVVGPWGSSIKVLKFNEPRKLWQRATSLGDDVIFLSSTSCIAMSCQELGVKAGLENTIHFVRFHGRHNVFYSALNEQVPLVRAAAYIRKPARY</sequence>
<evidence type="ECO:0000313" key="3">
    <source>
        <dbReference type="Proteomes" id="UP001154282"/>
    </source>
</evidence>
<organism evidence="2 3">
    <name type="scientific">Linum tenue</name>
    <dbReference type="NCBI Taxonomy" id="586396"/>
    <lineage>
        <taxon>Eukaryota</taxon>
        <taxon>Viridiplantae</taxon>
        <taxon>Streptophyta</taxon>
        <taxon>Embryophyta</taxon>
        <taxon>Tracheophyta</taxon>
        <taxon>Spermatophyta</taxon>
        <taxon>Magnoliopsida</taxon>
        <taxon>eudicotyledons</taxon>
        <taxon>Gunneridae</taxon>
        <taxon>Pentapetalae</taxon>
        <taxon>rosids</taxon>
        <taxon>fabids</taxon>
        <taxon>Malpighiales</taxon>
        <taxon>Linaceae</taxon>
        <taxon>Linum</taxon>
    </lineage>
</organism>
<name>A0AAV0P0V6_9ROSI</name>
<dbReference type="AlphaFoldDB" id="A0AAV0P0V6"/>
<feature type="domain" description="KIB1-4 beta-propeller" evidence="1">
    <location>
        <begin position="38"/>
        <end position="320"/>
    </location>
</feature>
<gene>
    <name evidence="2" type="ORF">LITE_LOCUS36269</name>
</gene>
<dbReference type="InterPro" id="IPR005174">
    <property type="entry name" value="KIB1-4_b-propeller"/>
</dbReference>
<evidence type="ECO:0000259" key="1">
    <source>
        <dbReference type="Pfam" id="PF03478"/>
    </source>
</evidence>